<evidence type="ECO:0000313" key="15">
    <source>
        <dbReference type="Proteomes" id="UP001142055"/>
    </source>
</evidence>
<dbReference type="PANTHER" id="PTHR13040:SF2">
    <property type="entry name" value="AUTOPHAGY PROTEIN 5"/>
    <property type="match status" value="1"/>
</dbReference>
<feature type="compositionally biased region" description="Low complexity" evidence="12">
    <location>
        <begin position="304"/>
        <end position="314"/>
    </location>
</feature>
<feature type="compositionally biased region" description="Low complexity" evidence="12">
    <location>
        <begin position="256"/>
        <end position="266"/>
    </location>
</feature>
<protein>
    <recommendedName>
        <fullName evidence="4 11">Autophagy protein 5</fullName>
    </recommendedName>
</protein>
<dbReference type="AlphaFoldDB" id="A0A9Q0MCI8"/>
<keyword evidence="5" id="KW-0963">Cytoplasm</keyword>
<gene>
    <name evidence="14" type="ORF">RDWZM_002303</name>
</gene>
<dbReference type="FunFam" id="3.10.20.90:FF:000100">
    <property type="entry name" value="Autophagy related 5"/>
    <property type="match status" value="1"/>
</dbReference>
<dbReference type="GO" id="GO:0007033">
    <property type="term" value="P:vacuole organization"/>
    <property type="evidence" value="ECO:0007669"/>
    <property type="project" value="UniProtKB-ARBA"/>
</dbReference>
<organism evidence="14 15">
    <name type="scientific">Blomia tropicalis</name>
    <name type="common">Mite</name>
    <dbReference type="NCBI Taxonomy" id="40697"/>
    <lineage>
        <taxon>Eukaryota</taxon>
        <taxon>Metazoa</taxon>
        <taxon>Ecdysozoa</taxon>
        <taxon>Arthropoda</taxon>
        <taxon>Chelicerata</taxon>
        <taxon>Arachnida</taxon>
        <taxon>Acari</taxon>
        <taxon>Acariformes</taxon>
        <taxon>Sarcoptiformes</taxon>
        <taxon>Astigmata</taxon>
        <taxon>Glycyphagoidea</taxon>
        <taxon>Echimyopodidae</taxon>
        <taxon>Blomia</taxon>
    </lineage>
</organism>
<keyword evidence="10" id="KW-0862">Zinc</keyword>
<dbReference type="GO" id="GO:0005776">
    <property type="term" value="C:autophagosome"/>
    <property type="evidence" value="ECO:0007669"/>
    <property type="project" value="TreeGrafter"/>
</dbReference>
<keyword evidence="10" id="KW-0479">Metal-binding</keyword>
<feature type="region of interest" description="Disordered" evidence="12">
    <location>
        <begin position="78"/>
        <end position="100"/>
    </location>
</feature>
<feature type="compositionally biased region" description="Low complexity" evidence="12">
    <location>
        <begin position="167"/>
        <end position="217"/>
    </location>
</feature>
<feature type="compositionally biased region" description="Basic and acidic residues" evidence="12">
    <location>
        <begin position="489"/>
        <end position="510"/>
    </location>
</feature>
<keyword evidence="15" id="KW-1185">Reference proteome</keyword>
<sequence length="1172" mass="132772">SRFPLEDLVNAIAQAAINGDIPFNKVDINKPFKQQPLQIPILFLRPEDLYRSTGAKINFKLIAAKPIRIPIFGSSSAPLTSPLPQPPPPPPPPAINQFVGNNNLIVGGHREMRKLNSNFAAPQSNFPGNNNFVHGNSNHHHAHLHHNQQAPLQSLPPSHNHNHHPHNQQQSNHNQNNNHLVNTMNNENNFILFSNKNNNNNNNKPNQNNNVPRKNTNYIQPKSQNNFPLIQTQTSPMKPHKLKSGTFEKENKSNKNKNYGSNHSKNPALEVMKVIPAPKLAKSKDAYSNQIDFGDHSSKSFERNSNNNNNNNNNNKKHYQHESTFDKSSDRNSFPTPFRSSSRDGNGNRDTPERPPIRINSVRAPIRLKAERPPIRMNPVIRNKGRIEKEEIDSPRPPSSSSSSGGSSRLPTSTGSGYEHIKKPKSVIPEKYLKDLPPYKINDEKPKYHKHGKDYDQNGNDVDDEREIEGKPLFSKARSTSSKSSLSASKDEFDFGPVFRKEDKSSKFESENDNDDDDGKISGVHTTRTTSGNLDDLEKSGYDKQLVKTLKNLMATTGKRHKMAFEEDDEHESKSKGKLSNNKNTGIEKGSTIRGKIPEKYMKGSSLPMPDDLSAESEIIDEQLSNLAERIDEKFNEDSSNFERGFRMANYDPNYQYLSSTRNDNSGESGELDGDGSESVTTSEKIGTDGKKVKTYVMTGTYRKKVDDVRHNVADGDIHRVEESAPSKRSVLVGMITSQDSTASHGIPILDKWVKDKYSDVSCNLKRKVQTNDCNESIETCSSFENDNSPIDLSQTGSNNMQENILYPSPTANVKSNETVAGKKNLKVNNDKKQFNCEFCQLSVDQQDDLINHLLTHQNEVEVDSKNELLMAEDGEVLRQIWDSHIPVSFHLSVNDLQSIKNPEPYYSMVPRLSYFSLVIDKVIVYFSQFIDGTTTSSSNLWLDFLGVPLKLNYPIGLLYDLHASDIELPWSITVNFDRFPSDEIVRCNTRSTMEMAYMYSLKEADALKHRNPIINTMQKKDHNQLWNGLINYKFEQFWSINRRLMTPDLLKESSSNATETNVQSNIDQSNNNIVSELFRNIPFRLYITSQSDSPIFVQKLIRPKTETGEYAQLGHLVAQVMREDVEKLSKKYRFVIHGIEPPLNTPLQWLSEHLSYLDNFLHISAIERQKA</sequence>
<dbReference type="Gene3D" id="1.10.246.190">
    <property type="entry name" value="Autophagy protein Apg5, helix rich domain"/>
    <property type="match status" value="1"/>
</dbReference>
<dbReference type="GO" id="GO:0000422">
    <property type="term" value="P:autophagy of mitochondrion"/>
    <property type="evidence" value="ECO:0007669"/>
    <property type="project" value="TreeGrafter"/>
</dbReference>
<feature type="compositionally biased region" description="Pro residues" evidence="12">
    <location>
        <begin position="81"/>
        <end position="94"/>
    </location>
</feature>
<dbReference type="GO" id="GO:0006995">
    <property type="term" value="P:cellular response to nitrogen starvation"/>
    <property type="evidence" value="ECO:0007669"/>
    <property type="project" value="TreeGrafter"/>
</dbReference>
<comment type="caution">
    <text evidence="14">The sequence shown here is derived from an EMBL/GenBank/DDBJ whole genome shotgun (WGS) entry which is preliminary data.</text>
</comment>
<dbReference type="InterPro" id="IPR042526">
    <property type="entry name" value="Atg5_HR"/>
</dbReference>
<dbReference type="InterPro" id="IPR013087">
    <property type="entry name" value="Znf_C2H2_type"/>
</dbReference>
<evidence type="ECO:0000256" key="5">
    <source>
        <dbReference type="ARBA" id="ARBA00022490"/>
    </source>
</evidence>
<evidence type="ECO:0000256" key="11">
    <source>
        <dbReference type="RuleBase" id="RU361202"/>
    </source>
</evidence>
<dbReference type="GO" id="GO:0034727">
    <property type="term" value="P:piecemeal microautophagy of the nucleus"/>
    <property type="evidence" value="ECO:0007669"/>
    <property type="project" value="TreeGrafter"/>
</dbReference>
<feature type="compositionally biased region" description="Basic and acidic residues" evidence="12">
    <location>
        <begin position="346"/>
        <end position="356"/>
    </location>
</feature>
<keyword evidence="9 11" id="KW-0472">Membrane</keyword>
<dbReference type="PROSITE" id="PS00028">
    <property type="entry name" value="ZINC_FINGER_C2H2_1"/>
    <property type="match status" value="1"/>
</dbReference>
<keyword evidence="6 11" id="KW-1017">Isopeptide bond</keyword>
<feature type="compositionally biased region" description="Polar residues" evidence="12">
    <location>
        <begin position="218"/>
        <end position="236"/>
    </location>
</feature>
<name>A0A9Q0MCI8_BLOTA</name>
<dbReference type="InterPro" id="IPR048939">
    <property type="entry name" value="ATG5_UblA"/>
</dbReference>
<keyword evidence="7 11" id="KW-0832">Ubl conjugation</keyword>
<feature type="compositionally biased region" description="Polar residues" evidence="12">
    <location>
        <begin position="119"/>
        <end position="133"/>
    </location>
</feature>
<dbReference type="EMBL" id="JAPWDV010000001">
    <property type="protein sequence ID" value="KAJ6223758.1"/>
    <property type="molecule type" value="Genomic_DNA"/>
</dbReference>
<feature type="compositionally biased region" description="Basic and acidic residues" evidence="12">
    <location>
        <begin position="293"/>
        <end position="302"/>
    </location>
</feature>
<comment type="similarity">
    <text evidence="3 11">Belongs to the ATG5 family.</text>
</comment>
<feature type="domain" description="C2H2-type" evidence="13">
    <location>
        <begin position="835"/>
        <end position="862"/>
    </location>
</feature>
<evidence type="ECO:0000256" key="12">
    <source>
        <dbReference type="SAM" id="MobiDB-lite"/>
    </source>
</evidence>
<feature type="region of interest" description="Disordered" evidence="12">
    <location>
        <begin position="557"/>
        <end position="611"/>
    </location>
</feature>
<comment type="subcellular location">
    <subcellularLocation>
        <location evidence="1">Cytoplasm</location>
    </subcellularLocation>
    <subcellularLocation>
        <location evidence="2 11">Preautophagosomal structure membrane</location>
        <topology evidence="2 11">Peripheral membrane protein</topology>
    </subcellularLocation>
</comment>
<feature type="compositionally biased region" description="Basic and acidic residues" evidence="12">
    <location>
        <begin position="385"/>
        <end position="394"/>
    </location>
</feature>
<feature type="region of interest" description="Disordered" evidence="12">
    <location>
        <begin position="119"/>
        <end position="269"/>
    </location>
</feature>
<feature type="compositionally biased region" description="Basic residues" evidence="12">
    <location>
        <begin position="137"/>
        <end position="146"/>
    </location>
</feature>
<dbReference type="Gene3D" id="3.10.20.620">
    <property type="match status" value="1"/>
</dbReference>
<dbReference type="PANTHER" id="PTHR13040">
    <property type="entry name" value="AUTOPHAGY PROTEIN 5"/>
    <property type="match status" value="1"/>
</dbReference>
<dbReference type="Pfam" id="PF20637">
    <property type="entry name" value="ATG5_HBR"/>
    <property type="match status" value="1"/>
</dbReference>
<evidence type="ECO:0000256" key="7">
    <source>
        <dbReference type="ARBA" id="ARBA00022843"/>
    </source>
</evidence>
<evidence type="ECO:0000256" key="6">
    <source>
        <dbReference type="ARBA" id="ARBA00022499"/>
    </source>
</evidence>
<dbReference type="Pfam" id="PF20638">
    <property type="entry name" value="ATG5_UblA"/>
    <property type="match status" value="1"/>
</dbReference>
<evidence type="ECO:0000256" key="1">
    <source>
        <dbReference type="ARBA" id="ARBA00004496"/>
    </source>
</evidence>
<dbReference type="GO" id="GO:0008270">
    <property type="term" value="F:zinc ion binding"/>
    <property type="evidence" value="ECO:0007669"/>
    <property type="project" value="UniProtKB-KW"/>
</dbReference>
<evidence type="ECO:0000256" key="4">
    <source>
        <dbReference type="ARBA" id="ARBA00015616"/>
    </source>
</evidence>
<dbReference type="GO" id="GO:0044233">
    <property type="term" value="C:mitochondria-associated endoplasmic reticulum membrane contact site"/>
    <property type="evidence" value="ECO:0007669"/>
    <property type="project" value="TreeGrafter"/>
</dbReference>
<feature type="compositionally biased region" description="Polar residues" evidence="12">
    <location>
        <begin position="524"/>
        <end position="533"/>
    </location>
</feature>
<dbReference type="FunFam" id="1.10.246.190:FF:000001">
    <property type="entry name" value="Autophagy related 5"/>
    <property type="match status" value="1"/>
</dbReference>
<evidence type="ECO:0000256" key="2">
    <source>
        <dbReference type="ARBA" id="ARBA00004623"/>
    </source>
</evidence>
<keyword evidence="10" id="KW-0863">Zinc-finger</keyword>
<feature type="compositionally biased region" description="Polar residues" evidence="12">
    <location>
        <begin position="148"/>
        <end position="157"/>
    </location>
</feature>
<evidence type="ECO:0000256" key="8">
    <source>
        <dbReference type="ARBA" id="ARBA00023006"/>
    </source>
</evidence>
<dbReference type="PROSITE" id="PS50157">
    <property type="entry name" value="ZINC_FINGER_C2H2_2"/>
    <property type="match status" value="1"/>
</dbReference>
<dbReference type="GO" id="GO:0034274">
    <property type="term" value="C:Atg12-Atg5-Atg16 complex"/>
    <property type="evidence" value="ECO:0007669"/>
    <property type="project" value="TreeGrafter"/>
</dbReference>
<accession>A0A9Q0MCI8</accession>
<dbReference type="GO" id="GO:0061908">
    <property type="term" value="C:phagophore"/>
    <property type="evidence" value="ECO:0007669"/>
    <property type="project" value="TreeGrafter"/>
</dbReference>
<dbReference type="InterPro" id="IPR048318">
    <property type="entry name" value="ATG5_UblB"/>
</dbReference>
<dbReference type="Pfam" id="PF04106">
    <property type="entry name" value="ATG5_UblB"/>
    <property type="match status" value="1"/>
</dbReference>
<evidence type="ECO:0000256" key="3">
    <source>
        <dbReference type="ARBA" id="ARBA00006910"/>
    </source>
</evidence>
<dbReference type="Gene3D" id="3.10.20.90">
    <property type="entry name" value="Phosphatidylinositol 3-kinase Catalytic Subunit, Chain A, domain 1"/>
    <property type="match status" value="1"/>
</dbReference>
<comment type="function">
    <text evidence="11">Involved in autophagic vesicle formation.</text>
</comment>
<feature type="region of interest" description="Disordered" evidence="12">
    <location>
        <begin position="281"/>
        <end position="541"/>
    </location>
</feature>
<dbReference type="Proteomes" id="UP001142055">
    <property type="component" value="Chromosome 1"/>
</dbReference>
<keyword evidence="8 11" id="KW-0072">Autophagy</keyword>
<feature type="compositionally biased region" description="Polar residues" evidence="12">
    <location>
        <begin position="331"/>
        <end position="345"/>
    </location>
</feature>
<feature type="compositionally biased region" description="Low complexity" evidence="12">
    <location>
        <begin position="475"/>
        <end position="488"/>
    </location>
</feature>
<evidence type="ECO:0000313" key="14">
    <source>
        <dbReference type="EMBL" id="KAJ6223758.1"/>
    </source>
</evidence>
<dbReference type="GO" id="GO:0019776">
    <property type="term" value="F:Atg8-family ligase activity"/>
    <property type="evidence" value="ECO:0007669"/>
    <property type="project" value="TreeGrafter"/>
</dbReference>
<evidence type="ECO:0000256" key="9">
    <source>
        <dbReference type="ARBA" id="ARBA00023136"/>
    </source>
</evidence>
<feature type="region of interest" description="Disordered" evidence="12">
    <location>
        <begin position="657"/>
        <end position="687"/>
    </location>
</feature>
<evidence type="ECO:0000259" key="13">
    <source>
        <dbReference type="PROSITE" id="PS50157"/>
    </source>
</evidence>
<feature type="compositionally biased region" description="Low complexity" evidence="12">
    <location>
        <begin position="399"/>
        <end position="417"/>
    </location>
</feature>
<feature type="compositionally biased region" description="Basic and acidic residues" evidence="12">
    <location>
        <begin position="320"/>
        <end position="330"/>
    </location>
</feature>
<feature type="non-terminal residue" evidence="14">
    <location>
        <position position="1172"/>
    </location>
</feature>
<dbReference type="GO" id="GO:0034045">
    <property type="term" value="C:phagophore assembly site membrane"/>
    <property type="evidence" value="ECO:0007669"/>
    <property type="project" value="UniProtKB-SubCell"/>
</dbReference>
<comment type="subunit">
    <text evidence="11">Conjugated with ATG12.</text>
</comment>
<dbReference type="InterPro" id="IPR007239">
    <property type="entry name" value="Atg5"/>
</dbReference>
<dbReference type="InterPro" id="IPR042527">
    <property type="entry name" value="Atg5_UblA_dom_sf"/>
</dbReference>
<reference evidence="14" key="1">
    <citation type="submission" date="2022-12" db="EMBL/GenBank/DDBJ databases">
        <title>Genome assemblies of Blomia tropicalis.</title>
        <authorList>
            <person name="Cui Y."/>
        </authorList>
    </citation>
    <scope>NUCLEOTIDE SEQUENCE</scope>
    <source>
        <tissue evidence="14">Adult mites</tissue>
    </source>
</reference>
<evidence type="ECO:0000256" key="10">
    <source>
        <dbReference type="PROSITE-ProRule" id="PRU00042"/>
    </source>
</evidence>
<dbReference type="InterPro" id="IPR048940">
    <property type="entry name" value="ATG5_HBR"/>
</dbReference>
<proteinExistence type="inferred from homology"/>